<evidence type="ECO:0000259" key="7">
    <source>
        <dbReference type="PROSITE" id="PS50966"/>
    </source>
</evidence>
<dbReference type="SUPFAM" id="SSF52980">
    <property type="entry name" value="Restriction endonuclease-like"/>
    <property type="match status" value="1"/>
</dbReference>
<keyword evidence="3" id="KW-0378">Hydrolase</keyword>
<dbReference type="Gene3D" id="3.90.320.10">
    <property type="match status" value="1"/>
</dbReference>
<keyword evidence="1" id="KW-0540">Nuclease</keyword>
<keyword evidence="2" id="KW-0255">Endonuclease</keyword>
<dbReference type="Proteomes" id="UP001217089">
    <property type="component" value="Unassembled WGS sequence"/>
</dbReference>
<accession>A0ABQ9FCR0</accession>
<dbReference type="InterPro" id="IPR034720">
    <property type="entry name" value="Viral_alk_exo"/>
</dbReference>
<dbReference type="Pfam" id="PF01771">
    <property type="entry name" value="Viral_alk_exo"/>
    <property type="match status" value="1"/>
</dbReference>
<sequence>MAMFMASNYMAESCVDVGAKCYRSMKKSETPHCITLTIDAEEKDITERHCTCKAGDYFSFEKYTNSMYKSENLSSIHTYRITGSCSHTVAMIYQLTHYKNLGLTDVPSELACTSIPQQWHKPRGPKIDPEPDTAMVFAKPKPTPRKRKPVHSIPLDNSIPDVTAEHVKKLKLNPAARGTPLQYVLNYETIETQQTALGNLRHYRSEEHHQPIRQTPCGDTTFPSQTLHNDNEIIKKHHHLNTFLSTTYNEAIALEKNTKQQAGNPQWFKERKNRITASQFSKICKRMKDFTTKFVDSIFTDCKFTSEATTYGKKNENTAKQVYMGKNPNHHIHDCGLVINPNFSCLAATPDDGDSLSLKKSHEYYYQVQGQLMLTGVSFCVFQHT</sequence>
<keyword evidence="9" id="KW-1185">Reference proteome</keyword>
<reference evidence="8 9" key="1">
    <citation type="submission" date="2022-12" db="EMBL/GenBank/DDBJ databases">
        <title>Chromosome-level genome of Tegillarca granosa.</title>
        <authorList>
            <person name="Kim J."/>
        </authorList>
    </citation>
    <scope>NUCLEOTIDE SEQUENCE [LARGE SCALE GENOMIC DNA]</scope>
    <source>
        <strain evidence="8">Teg-2019</strain>
        <tissue evidence="8">Adductor muscle</tissue>
    </source>
</reference>
<organism evidence="8 9">
    <name type="scientific">Tegillarca granosa</name>
    <name type="common">Malaysian cockle</name>
    <name type="synonym">Anadara granosa</name>
    <dbReference type="NCBI Taxonomy" id="220873"/>
    <lineage>
        <taxon>Eukaryota</taxon>
        <taxon>Metazoa</taxon>
        <taxon>Spiralia</taxon>
        <taxon>Lophotrochozoa</taxon>
        <taxon>Mollusca</taxon>
        <taxon>Bivalvia</taxon>
        <taxon>Autobranchia</taxon>
        <taxon>Pteriomorphia</taxon>
        <taxon>Arcoida</taxon>
        <taxon>Arcoidea</taxon>
        <taxon>Arcidae</taxon>
        <taxon>Tegillarca</taxon>
    </lineage>
</organism>
<feature type="domain" description="SWIM-type" evidence="7">
    <location>
        <begin position="34"/>
        <end position="96"/>
    </location>
</feature>
<dbReference type="PANTHER" id="PTHR47526">
    <property type="entry name" value="ATP-DEPENDENT DNA HELICASE"/>
    <property type="match status" value="1"/>
</dbReference>
<keyword evidence="5" id="KW-0479">Metal-binding</keyword>
<keyword evidence="5" id="KW-0862">Zinc</keyword>
<dbReference type="InterPro" id="IPR011335">
    <property type="entry name" value="Restrct_endonuc-II-like"/>
</dbReference>
<dbReference type="InterPro" id="IPR007527">
    <property type="entry name" value="Znf_SWIM"/>
</dbReference>
<gene>
    <name evidence="8" type="ORF">KUTeg_008798</name>
</gene>
<evidence type="ECO:0000256" key="2">
    <source>
        <dbReference type="ARBA" id="ARBA00022759"/>
    </source>
</evidence>
<feature type="region of interest" description="Disordered" evidence="6">
    <location>
        <begin position="138"/>
        <end position="157"/>
    </location>
</feature>
<evidence type="ECO:0000256" key="4">
    <source>
        <dbReference type="ARBA" id="ARBA00022839"/>
    </source>
</evidence>
<evidence type="ECO:0000256" key="5">
    <source>
        <dbReference type="PROSITE-ProRule" id="PRU00325"/>
    </source>
</evidence>
<evidence type="ECO:0000313" key="9">
    <source>
        <dbReference type="Proteomes" id="UP001217089"/>
    </source>
</evidence>
<evidence type="ECO:0000256" key="3">
    <source>
        <dbReference type="ARBA" id="ARBA00022801"/>
    </source>
</evidence>
<comment type="caution">
    <text evidence="8">The sequence shown here is derived from an EMBL/GenBank/DDBJ whole genome shotgun (WGS) entry which is preliminary data.</text>
</comment>
<dbReference type="CDD" id="cd22343">
    <property type="entry name" value="PDDEXK_lambda_exonuclease-like"/>
    <property type="match status" value="1"/>
</dbReference>
<name>A0ABQ9FCR0_TEGGR</name>
<evidence type="ECO:0000313" key="8">
    <source>
        <dbReference type="EMBL" id="KAJ8314237.1"/>
    </source>
</evidence>
<keyword evidence="5" id="KW-0863">Zinc-finger</keyword>
<dbReference type="PANTHER" id="PTHR47526:SF3">
    <property type="entry name" value="PHD-TYPE DOMAIN-CONTAINING PROTEIN"/>
    <property type="match status" value="1"/>
</dbReference>
<evidence type="ECO:0000256" key="1">
    <source>
        <dbReference type="ARBA" id="ARBA00022722"/>
    </source>
</evidence>
<evidence type="ECO:0000256" key="6">
    <source>
        <dbReference type="SAM" id="MobiDB-lite"/>
    </source>
</evidence>
<protein>
    <recommendedName>
        <fullName evidence="7">SWIM-type domain-containing protein</fullName>
    </recommendedName>
</protein>
<dbReference type="InterPro" id="IPR011604">
    <property type="entry name" value="PDDEXK-like_dom_sf"/>
</dbReference>
<dbReference type="PROSITE" id="PS50966">
    <property type="entry name" value="ZF_SWIM"/>
    <property type="match status" value="1"/>
</dbReference>
<dbReference type="EMBL" id="JARBDR010000342">
    <property type="protein sequence ID" value="KAJ8314237.1"/>
    <property type="molecule type" value="Genomic_DNA"/>
</dbReference>
<proteinExistence type="predicted"/>
<keyword evidence="4" id="KW-0269">Exonuclease</keyword>
<feature type="non-terminal residue" evidence="8">
    <location>
        <position position="385"/>
    </location>
</feature>